<dbReference type="AlphaFoldDB" id="A0A645AK82"/>
<reference evidence="1" key="1">
    <citation type="submission" date="2019-08" db="EMBL/GenBank/DDBJ databases">
        <authorList>
            <person name="Kucharzyk K."/>
            <person name="Murdoch R.W."/>
            <person name="Higgins S."/>
            <person name="Loffler F."/>
        </authorList>
    </citation>
    <scope>NUCLEOTIDE SEQUENCE</scope>
</reference>
<organism evidence="1">
    <name type="scientific">bioreactor metagenome</name>
    <dbReference type="NCBI Taxonomy" id="1076179"/>
    <lineage>
        <taxon>unclassified sequences</taxon>
        <taxon>metagenomes</taxon>
        <taxon>ecological metagenomes</taxon>
    </lineage>
</organism>
<evidence type="ECO:0000313" key="1">
    <source>
        <dbReference type="EMBL" id="MPM53530.1"/>
    </source>
</evidence>
<gene>
    <name evidence="1" type="ORF">SDC9_100298</name>
</gene>
<protein>
    <submittedName>
        <fullName evidence="1">Uncharacterized protein</fullName>
    </submittedName>
</protein>
<name>A0A645AK82_9ZZZZ</name>
<accession>A0A645AK82</accession>
<dbReference type="EMBL" id="VSSQ01014382">
    <property type="protein sequence ID" value="MPM53530.1"/>
    <property type="molecule type" value="Genomic_DNA"/>
</dbReference>
<comment type="caution">
    <text evidence="1">The sequence shown here is derived from an EMBL/GenBank/DDBJ whole genome shotgun (WGS) entry which is preliminary data.</text>
</comment>
<proteinExistence type="predicted"/>
<sequence>MGELGVYIVKVIPGGAYTSIFITLGQLNNRLRQNIEIGSPQRYVEGGLLLYYGTFQLDFG</sequence>